<name>A0A3B1CHJ5_9ZZZZ</name>
<dbReference type="EMBL" id="UOGD01000215">
    <property type="protein sequence ID" value="VAX22130.1"/>
    <property type="molecule type" value="Genomic_DNA"/>
</dbReference>
<dbReference type="SUPFAM" id="SSF54534">
    <property type="entry name" value="FKBP-like"/>
    <property type="match status" value="2"/>
</dbReference>
<keyword evidence="5" id="KW-0413">Isomerase</keyword>
<evidence type="ECO:0000256" key="3">
    <source>
        <dbReference type="ARBA" id="ARBA00022729"/>
    </source>
</evidence>
<dbReference type="SUPFAM" id="SSF109998">
    <property type="entry name" value="Triger factor/SurA peptide-binding domain-like"/>
    <property type="match status" value="1"/>
</dbReference>
<evidence type="ECO:0000256" key="2">
    <source>
        <dbReference type="ARBA" id="ARBA00013194"/>
    </source>
</evidence>
<dbReference type="PANTHER" id="PTHR47245:SF1">
    <property type="entry name" value="FOLDASE PROTEIN PRSA"/>
    <property type="match status" value="1"/>
</dbReference>
<dbReference type="Pfam" id="PF13145">
    <property type="entry name" value="Rotamase_2"/>
    <property type="match status" value="2"/>
</dbReference>
<evidence type="ECO:0000256" key="4">
    <source>
        <dbReference type="ARBA" id="ARBA00023110"/>
    </source>
</evidence>
<keyword evidence="3" id="KW-0732">Signal</keyword>
<evidence type="ECO:0000313" key="7">
    <source>
        <dbReference type="EMBL" id="VAX22130.1"/>
    </source>
</evidence>
<keyword evidence="4" id="KW-0697">Rotamase</keyword>
<organism evidence="7">
    <name type="scientific">hydrothermal vent metagenome</name>
    <dbReference type="NCBI Taxonomy" id="652676"/>
    <lineage>
        <taxon>unclassified sequences</taxon>
        <taxon>metagenomes</taxon>
        <taxon>ecological metagenomes</taxon>
    </lineage>
</organism>
<feature type="domain" description="PpiC" evidence="6">
    <location>
        <begin position="98"/>
        <end position="218"/>
    </location>
</feature>
<sequence>MKKYSQIILLLFVIVSLAKAQKGDNEIVAEVGPIKVTASEFKQRYEMVPHVGRHIKGREDRLKAETLYSIIAEKLWALKAEELGFDSSAVMEYTFKAVEDMYLRDALYRKEIKSKMSIDPQKYAEAKKRALIYLNTKFIYAKEKSGIDKLYNELKNGASFDSLLSMRGESLLQKEQPYQIHFGQMAEFAEDSVYSLSVGEFSSPLKSPDGWYIFKLISVEPEKIENAKQVKNMEKRIRSVVQKREEENEFQKYYRSFFPGHEVQTNGYLFWSFSDKIIAALKERKKLANVEDGKAVHLEEADFYKIKDQFGPDSLNMVFIQLKENPITLRTFLYSFAFEGFYTSSDDPNTIRNQLNSRVKRFIEHELLTREANKEGMKNNPKVKSEIEMWRDYYLATLYKQTLFDSSNVTDAEVRNYYNKKKNSEDLETQVNIIEIYNDSLEVIEKVFQEIDNGVDFKTVAQKYSDRKSKGNNVESGFFPISSHGEIGRIAGNMNIGDVYGPLKVDDEYIVFKLIDKKTSTEKFSGSFNKIKDELKRQLKAEKVSKKMINNTVKLANKYGVKVNEKLLYNMDVTNFNMMVYRYMGFGGRMLAVPMTPTFIEWVEPWQKSKSELP</sequence>
<reference evidence="7" key="1">
    <citation type="submission" date="2018-06" db="EMBL/GenBank/DDBJ databases">
        <authorList>
            <person name="Zhirakovskaya E."/>
        </authorList>
    </citation>
    <scope>NUCLEOTIDE SEQUENCE</scope>
</reference>
<dbReference type="InterPro" id="IPR027304">
    <property type="entry name" value="Trigger_fact/SurA_dom_sf"/>
</dbReference>
<dbReference type="AlphaFoldDB" id="A0A3B1CHJ5"/>
<dbReference type="EC" id="5.2.1.8" evidence="2"/>
<evidence type="ECO:0000259" key="6">
    <source>
        <dbReference type="PROSITE" id="PS50198"/>
    </source>
</evidence>
<dbReference type="Gene3D" id="3.10.50.40">
    <property type="match status" value="2"/>
</dbReference>
<gene>
    <name evidence="7" type="ORF">MNBD_IGNAVI01-1597</name>
</gene>
<accession>A0A3B1CHJ5</accession>
<evidence type="ECO:0000256" key="5">
    <source>
        <dbReference type="ARBA" id="ARBA00023235"/>
    </source>
</evidence>
<comment type="catalytic activity">
    <reaction evidence="1">
        <text>[protein]-peptidylproline (omega=180) = [protein]-peptidylproline (omega=0)</text>
        <dbReference type="Rhea" id="RHEA:16237"/>
        <dbReference type="Rhea" id="RHEA-COMP:10747"/>
        <dbReference type="Rhea" id="RHEA-COMP:10748"/>
        <dbReference type="ChEBI" id="CHEBI:83833"/>
        <dbReference type="ChEBI" id="CHEBI:83834"/>
        <dbReference type="EC" id="5.2.1.8"/>
    </reaction>
</comment>
<dbReference type="PANTHER" id="PTHR47245">
    <property type="entry name" value="PEPTIDYLPROLYL ISOMERASE"/>
    <property type="match status" value="1"/>
</dbReference>
<dbReference type="InterPro" id="IPR046357">
    <property type="entry name" value="PPIase_dom_sf"/>
</dbReference>
<protein>
    <recommendedName>
        <fullName evidence="2">peptidylprolyl isomerase</fullName>
        <ecNumber evidence="2">5.2.1.8</ecNumber>
    </recommendedName>
</protein>
<dbReference type="InterPro" id="IPR000297">
    <property type="entry name" value="PPIase_PpiC"/>
</dbReference>
<dbReference type="GO" id="GO:0003755">
    <property type="term" value="F:peptidyl-prolyl cis-trans isomerase activity"/>
    <property type="evidence" value="ECO:0007669"/>
    <property type="project" value="UniProtKB-KW"/>
</dbReference>
<evidence type="ECO:0000256" key="1">
    <source>
        <dbReference type="ARBA" id="ARBA00000971"/>
    </source>
</evidence>
<dbReference type="InterPro" id="IPR050245">
    <property type="entry name" value="PrsA_foldase"/>
</dbReference>
<dbReference type="PROSITE" id="PS50198">
    <property type="entry name" value="PPIC_PPIASE_2"/>
    <property type="match status" value="1"/>
</dbReference>
<proteinExistence type="predicted"/>